<keyword evidence="1" id="KW-0472">Membrane</keyword>
<dbReference type="AlphaFoldDB" id="A0A1G8F342"/>
<evidence type="ECO:0008006" key="4">
    <source>
        <dbReference type="Google" id="ProtNLM"/>
    </source>
</evidence>
<name>A0A1G8F342_9FLAO</name>
<proteinExistence type="predicted"/>
<sequence>MIPFIVTAAILFALSFILTVDNADGLLSGYNTLSDERKAKYDIHKIVPFTNNLLRISAGFILLGGALANFFDSGIIGIISIIYLPVLILIGGGIYSRFQHTTDPIRLYEKILYTAIIALMIYLTVTIQWSEVTLESLTTAN</sequence>
<dbReference type="Proteomes" id="UP000243588">
    <property type="component" value="Unassembled WGS sequence"/>
</dbReference>
<dbReference type="STRING" id="702745.SAMN05421818_11421"/>
<feature type="transmembrane region" description="Helical" evidence="1">
    <location>
        <begin position="60"/>
        <end position="90"/>
    </location>
</feature>
<keyword evidence="1" id="KW-0812">Transmembrane</keyword>
<keyword evidence="3" id="KW-1185">Reference proteome</keyword>
<feature type="transmembrane region" description="Helical" evidence="1">
    <location>
        <begin position="111"/>
        <end position="129"/>
    </location>
</feature>
<evidence type="ECO:0000313" key="2">
    <source>
        <dbReference type="EMBL" id="SDH76565.1"/>
    </source>
</evidence>
<dbReference type="InterPro" id="IPR017259">
    <property type="entry name" value="UCP037672"/>
</dbReference>
<dbReference type="Pfam" id="PF12650">
    <property type="entry name" value="DUF3784"/>
    <property type="match status" value="1"/>
</dbReference>
<evidence type="ECO:0000313" key="3">
    <source>
        <dbReference type="Proteomes" id="UP000243588"/>
    </source>
</evidence>
<keyword evidence="1" id="KW-1133">Transmembrane helix</keyword>
<dbReference type="RefSeq" id="WP_090409120.1">
    <property type="nucleotide sequence ID" value="NZ_FNDQ01000014.1"/>
</dbReference>
<reference evidence="3" key="1">
    <citation type="submission" date="2016-10" db="EMBL/GenBank/DDBJ databases">
        <authorList>
            <person name="Varghese N."/>
            <person name="Submissions S."/>
        </authorList>
    </citation>
    <scope>NUCLEOTIDE SEQUENCE [LARGE SCALE GENOMIC DNA]</scope>
    <source>
        <strain evidence="3">DSM 23313</strain>
    </source>
</reference>
<organism evidence="2 3">
    <name type="scientific">Myroides phaeus</name>
    <dbReference type="NCBI Taxonomy" id="702745"/>
    <lineage>
        <taxon>Bacteria</taxon>
        <taxon>Pseudomonadati</taxon>
        <taxon>Bacteroidota</taxon>
        <taxon>Flavobacteriia</taxon>
        <taxon>Flavobacteriales</taxon>
        <taxon>Flavobacteriaceae</taxon>
        <taxon>Myroides</taxon>
    </lineage>
</organism>
<dbReference type="EMBL" id="FNDQ01000014">
    <property type="protein sequence ID" value="SDH76565.1"/>
    <property type="molecule type" value="Genomic_DNA"/>
</dbReference>
<evidence type="ECO:0000256" key="1">
    <source>
        <dbReference type="SAM" id="Phobius"/>
    </source>
</evidence>
<accession>A0A1G8F342</accession>
<protein>
    <recommendedName>
        <fullName evidence="4">UbiA prenyltransferase family protein</fullName>
    </recommendedName>
</protein>
<gene>
    <name evidence="2" type="ORF">SAMN05421818_11421</name>
</gene>